<protein>
    <submittedName>
        <fullName evidence="3">Sensor</fullName>
    </submittedName>
</protein>
<dbReference type="RefSeq" id="WP_188395072.1">
    <property type="nucleotide sequence ID" value="NZ_BMCG01000002.1"/>
</dbReference>
<dbReference type="PANTHER" id="PTHR30273">
    <property type="entry name" value="PERIPLASMIC SIGNAL SENSOR AND SIGMA FACTOR ACTIVATOR FECR-RELATED"/>
    <property type="match status" value="1"/>
</dbReference>
<gene>
    <name evidence="3" type="ORF">GCM10007205_09750</name>
</gene>
<organism evidence="3 4">
    <name type="scientific">Oxalicibacterium flavum</name>
    <dbReference type="NCBI Taxonomy" id="179467"/>
    <lineage>
        <taxon>Bacteria</taxon>
        <taxon>Pseudomonadati</taxon>
        <taxon>Pseudomonadota</taxon>
        <taxon>Betaproteobacteria</taxon>
        <taxon>Burkholderiales</taxon>
        <taxon>Oxalobacteraceae</taxon>
        <taxon>Oxalicibacterium</taxon>
    </lineage>
</organism>
<dbReference type="InterPro" id="IPR006860">
    <property type="entry name" value="FecR"/>
</dbReference>
<reference evidence="3" key="1">
    <citation type="journal article" date="2014" name="Int. J. Syst. Evol. Microbiol.">
        <title>Complete genome sequence of Corynebacterium casei LMG S-19264T (=DSM 44701T), isolated from a smear-ripened cheese.</title>
        <authorList>
            <consortium name="US DOE Joint Genome Institute (JGI-PGF)"/>
            <person name="Walter F."/>
            <person name="Albersmeier A."/>
            <person name="Kalinowski J."/>
            <person name="Ruckert C."/>
        </authorList>
    </citation>
    <scope>NUCLEOTIDE SEQUENCE</scope>
    <source>
        <strain evidence="3">CCM 7086</strain>
    </source>
</reference>
<dbReference type="AlphaFoldDB" id="A0A8J2ULN2"/>
<sequence>MQTASMPAPAVDDPVAQAAIEWIILLRSGECSSDERRAFETWRHADARHEAAVSRLEQRLGRFDALPDSTQARASARRVLLAPSSRRKVLRGGAAMLLLAVGSGFVAQRVTPLQNVLADLRTATGERRRIMLADGSTLWLNARSAVDVRFDDRQRRLVLQGGELVIDVARDAARPLIVETREGTMQALGTRFLARQEDGSSMLAVLHSSVRIDTRQGRSAVFGAGQGARFDAAGIEPVQQGMAESAAWTEGFIEVHDRPLGEVVAALRPYRRGFLRVSPQAAALRVTGTFPLDDSERTLAALMETLPIAVYRRTDYWVTIEAL</sequence>
<accession>A0A8J2ULN2</accession>
<dbReference type="PANTHER" id="PTHR30273:SF2">
    <property type="entry name" value="PROTEIN FECR"/>
    <property type="match status" value="1"/>
</dbReference>
<dbReference type="GO" id="GO:0016989">
    <property type="term" value="F:sigma factor antagonist activity"/>
    <property type="evidence" value="ECO:0007669"/>
    <property type="project" value="TreeGrafter"/>
</dbReference>
<evidence type="ECO:0000313" key="4">
    <source>
        <dbReference type="Proteomes" id="UP000620266"/>
    </source>
</evidence>
<evidence type="ECO:0000259" key="2">
    <source>
        <dbReference type="Pfam" id="PF16220"/>
    </source>
</evidence>
<evidence type="ECO:0000313" key="3">
    <source>
        <dbReference type="EMBL" id="GGC02511.1"/>
    </source>
</evidence>
<name>A0A8J2ULN2_9BURK</name>
<dbReference type="Pfam" id="PF04773">
    <property type="entry name" value="FecR"/>
    <property type="match status" value="1"/>
</dbReference>
<feature type="domain" description="FecR protein" evidence="1">
    <location>
        <begin position="119"/>
        <end position="211"/>
    </location>
</feature>
<feature type="domain" description="FecR N-terminal" evidence="2">
    <location>
        <begin position="17"/>
        <end position="58"/>
    </location>
</feature>
<proteinExistence type="predicted"/>
<keyword evidence="4" id="KW-1185">Reference proteome</keyword>
<reference evidence="3" key="2">
    <citation type="submission" date="2020-09" db="EMBL/GenBank/DDBJ databases">
        <authorList>
            <person name="Sun Q."/>
            <person name="Sedlacek I."/>
        </authorList>
    </citation>
    <scope>NUCLEOTIDE SEQUENCE</scope>
    <source>
        <strain evidence="3">CCM 7086</strain>
    </source>
</reference>
<dbReference type="EMBL" id="BMCG01000002">
    <property type="protein sequence ID" value="GGC02511.1"/>
    <property type="molecule type" value="Genomic_DNA"/>
</dbReference>
<comment type="caution">
    <text evidence="3">The sequence shown here is derived from an EMBL/GenBank/DDBJ whole genome shotgun (WGS) entry which is preliminary data.</text>
</comment>
<dbReference type="InterPro" id="IPR012373">
    <property type="entry name" value="Ferrdict_sens_TM"/>
</dbReference>
<dbReference type="InterPro" id="IPR032623">
    <property type="entry name" value="FecR_N"/>
</dbReference>
<dbReference type="Proteomes" id="UP000620266">
    <property type="component" value="Unassembled WGS sequence"/>
</dbReference>
<dbReference type="PIRSF" id="PIRSF018266">
    <property type="entry name" value="FecR"/>
    <property type="match status" value="1"/>
</dbReference>
<evidence type="ECO:0000259" key="1">
    <source>
        <dbReference type="Pfam" id="PF04773"/>
    </source>
</evidence>
<dbReference type="Gene3D" id="2.60.120.1440">
    <property type="match status" value="1"/>
</dbReference>
<dbReference type="Pfam" id="PF16220">
    <property type="entry name" value="DUF4880"/>
    <property type="match status" value="1"/>
</dbReference>